<feature type="DNA-binding region" description="H-T-H motif" evidence="4">
    <location>
        <begin position="35"/>
        <end position="54"/>
    </location>
</feature>
<comment type="caution">
    <text evidence="6">The sequence shown here is derived from an EMBL/GenBank/DDBJ whole genome shotgun (WGS) entry which is preliminary data.</text>
</comment>
<evidence type="ECO:0000256" key="2">
    <source>
        <dbReference type="ARBA" id="ARBA00023125"/>
    </source>
</evidence>
<dbReference type="Pfam" id="PF00440">
    <property type="entry name" value="TetR_N"/>
    <property type="match status" value="1"/>
</dbReference>
<dbReference type="EMBL" id="JAVIIP010000001">
    <property type="protein sequence ID" value="MDX8536294.1"/>
    <property type="molecule type" value="Genomic_DNA"/>
</dbReference>
<sequence length="204" mass="23022">MNHPIRVRTDLDSVRARILEVAEKHFRRIGSHKTSMYDIASDLGMSRANVYRFFPSRDAINGFICKRILDEAADIAFAIARTNATASEKISRLLIAIHNHGKATLIEQKHMHDMIVAVMREDREIVKAHIEWMVTIFEAIIREGIGAGEFKVSDPAEAARAVKTAFMSFFHPVLIEHCVQHGEDTEASLREQIGFILKALAKSD</sequence>
<dbReference type="InterPro" id="IPR001647">
    <property type="entry name" value="HTH_TetR"/>
</dbReference>
<evidence type="ECO:0000256" key="4">
    <source>
        <dbReference type="PROSITE-ProRule" id="PRU00335"/>
    </source>
</evidence>
<dbReference type="InterPro" id="IPR041478">
    <property type="entry name" value="TetR_C_27"/>
</dbReference>
<evidence type="ECO:0000313" key="7">
    <source>
        <dbReference type="Proteomes" id="UP001276564"/>
    </source>
</evidence>
<dbReference type="RefSeq" id="WP_127282277.1">
    <property type="nucleotide sequence ID" value="NZ_JAVIIO010000002.1"/>
</dbReference>
<keyword evidence="1" id="KW-0805">Transcription regulation</keyword>
<keyword evidence="7" id="KW-1185">Reference proteome</keyword>
<protein>
    <submittedName>
        <fullName evidence="6">TetR family transcriptional regulator</fullName>
    </submittedName>
</protein>
<feature type="domain" description="HTH tetR-type" evidence="5">
    <location>
        <begin position="12"/>
        <end position="72"/>
    </location>
</feature>
<reference evidence="6 7" key="1">
    <citation type="submission" date="2023-08" db="EMBL/GenBank/DDBJ databases">
        <title>Implementing the SeqCode for naming new Mesorhizobium species isolated from Vachellia karroo root nodules.</title>
        <authorList>
            <person name="Van Lill M."/>
        </authorList>
    </citation>
    <scope>NUCLEOTIDE SEQUENCE [LARGE SCALE GENOMIC DNA]</scope>
    <source>
        <strain evidence="6 7">VK4B</strain>
    </source>
</reference>
<name>A0ABU5AG91_9HYPH</name>
<dbReference type="InterPro" id="IPR050109">
    <property type="entry name" value="HTH-type_TetR-like_transc_reg"/>
</dbReference>
<evidence type="ECO:0000256" key="3">
    <source>
        <dbReference type="ARBA" id="ARBA00023163"/>
    </source>
</evidence>
<keyword evidence="2 4" id="KW-0238">DNA-binding</keyword>
<gene>
    <name evidence="6" type="ORF">RFM23_01510</name>
</gene>
<dbReference type="PROSITE" id="PS50977">
    <property type="entry name" value="HTH_TETR_2"/>
    <property type="match status" value="1"/>
</dbReference>
<dbReference type="Gene3D" id="1.10.357.10">
    <property type="entry name" value="Tetracycline Repressor, domain 2"/>
    <property type="match status" value="1"/>
</dbReference>
<dbReference type="InterPro" id="IPR009057">
    <property type="entry name" value="Homeodomain-like_sf"/>
</dbReference>
<proteinExistence type="predicted"/>
<dbReference type="Proteomes" id="UP001276564">
    <property type="component" value="Unassembled WGS sequence"/>
</dbReference>
<keyword evidence="3" id="KW-0804">Transcription</keyword>
<accession>A0ABU5AG91</accession>
<evidence type="ECO:0000313" key="6">
    <source>
        <dbReference type="EMBL" id="MDX8536294.1"/>
    </source>
</evidence>
<dbReference type="PANTHER" id="PTHR30055">
    <property type="entry name" value="HTH-TYPE TRANSCRIPTIONAL REGULATOR RUTR"/>
    <property type="match status" value="1"/>
</dbReference>
<evidence type="ECO:0000256" key="1">
    <source>
        <dbReference type="ARBA" id="ARBA00023015"/>
    </source>
</evidence>
<organism evidence="6 7">
    <name type="scientific">Mesorhizobium abyssinicae</name>
    <dbReference type="NCBI Taxonomy" id="1209958"/>
    <lineage>
        <taxon>Bacteria</taxon>
        <taxon>Pseudomonadati</taxon>
        <taxon>Pseudomonadota</taxon>
        <taxon>Alphaproteobacteria</taxon>
        <taxon>Hyphomicrobiales</taxon>
        <taxon>Phyllobacteriaceae</taxon>
        <taxon>Mesorhizobium</taxon>
    </lineage>
</organism>
<dbReference type="Pfam" id="PF17935">
    <property type="entry name" value="TetR_C_27"/>
    <property type="match status" value="1"/>
</dbReference>
<dbReference type="InterPro" id="IPR036271">
    <property type="entry name" value="Tet_transcr_reg_TetR-rel_C_sf"/>
</dbReference>
<dbReference type="PANTHER" id="PTHR30055:SF151">
    <property type="entry name" value="TRANSCRIPTIONAL REGULATORY PROTEIN"/>
    <property type="match status" value="1"/>
</dbReference>
<dbReference type="SUPFAM" id="SSF46689">
    <property type="entry name" value="Homeodomain-like"/>
    <property type="match status" value="1"/>
</dbReference>
<evidence type="ECO:0000259" key="5">
    <source>
        <dbReference type="PROSITE" id="PS50977"/>
    </source>
</evidence>
<dbReference type="SUPFAM" id="SSF48498">
    <property type="entry name" value="Tetracyclin repressor-like, C-terminal domain"/>
    <property type="match status" value="1"/>
</dbReference>